<dbReference type="PRINTS" id="PR00081">
    <property type="entry name" value="GDHRDH"/>
</dbReference>
<dbReference type="EMBL" id="JBBJBU010000001">
    <property type="protein sequence ID" value="KAK7207879.1"/>
    <property type="molecule type" value="Genomic_DNA"/>
</dbReference>
<name>A0ABR1FDE8_9ASCO</name>
<reference evidence="5 6" key="1">
    <citation type="submission" date="2024-03" db="EMBL/GenBank/DDBJ databases">
        <title>Genome-scale model development and genomic sequencing of the oleaginous clade Lipomyces.</title>
        <authorList>
            <consortium name="Lawrence Berkeley National Laboratory"/>
            <person name="Czajka J.J."/>
            <person name="Han Y."/>
            <person name="Kim J."/>
            <person name="Mondo S.J."/>
            <person name="Hofstad B.A."/>
            <person name="Robles A."/>
            <person name="Haridas S."/>
            <person name="Riley R."/>
            <person name="LaButti K."/>
            <person name="Pangilinan J."/>
            <person name="Andreopoulos W."/>
            <person name="Lipzen A."/>
            <person name="Yan J."/>
            <person name="Wang M."/>
            <person name="Ng V."/>
            <person name="Grigoriev I.V."/>
            <person name="Spatafora J.W."/>
            <person name="Magnuson J.K."/>
            <person name="Baker S.E."/>
            <person name="Pomraning K.R."/>
        </authorList>
    </citation>
    <scope>NUCLEOTIDE SEQUENCE [LARGE SCALE GENOMIC DNA]</scope>
    <source>
        <strain evidence="5 6">Phaff 52-87</strain>
    </source>
</reference>
<evidence type="ECO:0000256" key="4">
    <source>
        <dbReference type="SAM" id="Phobius"/>
    </source>
</evidence>
<dbReference type="InterPro" id="IPR002347">
    <property type="entry name" value="SDR_fam"/>
</dbReference>
<dbReference type="Gene3D" id="3.40.50.720">
    <property type="entry name" value="NAD(P)-binding Rossmann-like Domain"/>
    <property type="match status" value="1"/>
</dbReference>
<feature type="region of interest" description="Disordered" evidence="3">
    <location>
        <begin position="370"/>
        <end position="397"/>
    </location>
</feature>
<dbReference type="Proteomes" id="UP001498771">
    <property type="component" value="Unassembled WGS sequence"/>
</dbReference>
<sequence length="397" mass="44513">MPIDIVWTIIKEGADWVGPLKSLAINYGPYIVIAALLKRFFSGASNTWEREMHGRVVMITGGTSGIGQAVAEDLAHRGAQLIFLTRSLSDAFLIDYIADLRERSKNQLIYAEEVDLADLHSIRVFATKWLDNSPPRRLDTLVCCAAASQPPFKPRQFTADGIEQQWGVNYLGHYHLITMLSPAFRVQPPGRDVRIVVAGCSSYVLADFDIADPGFEKRPYPSSKPWRVYGSSKLALRMFAREFQRTLDAYQRPDKQPNNARIFIADTGLSRTPSTRIYLSLGTLWGLLLYLIMWPIWWIVLKSPQQGAQTVLHAIMSPEGAEGPGAKIYRECAVMTKPSPMKIANDEEVSKKLYDQTAARIQELEKAGAIRRKLEAKTKDNTSTGSAKQKKRPSKKT</sequence>
<feature type="transmembrane region" description="Helical" evidence="4">
    <location>
        <begin position="277"/>
        <end position="300"/>
    </location>
</feature>
<keyword evidence="4" id="KW-0472">Membrane</keyword>
<evidence type="ECO:0008006" key="7">
    <source>
        <dbReference type="Google" id="ProtNLM"/>
    </source>
</evidence>
<evidence type="ECO:0000256" key="2">
    <source>
        <dbReference type="ARBA" id="ARBA00023002"/>
    </source>
</evidence>
<keyword evidence="4" id="KW-0812">Transmembrane</keyword>
<protein>
    <recommendedName>
        <fullName evidence="7">Oxidoreductase</fullName>
    </recommendedName>
</protein>
<dbReference type="Pfam" id="PF00106">
    <property type="entry name" value="adh_short"/>
    <property type="match status" value="1"/>
</dbReference>
<evidence type="ECO:0000256" key="1">
    <source>
        <dbReference type="ARBA" id="ARBA00006484"/>
    </source>
</evidence>
<dbReference type="GeneID" id="90040117"/>
<comment type="caution">
    <text evidence="5">The sequence shown here is derived from an EMBL/GenBank/DDBJ whole genome shotgun (WGS) entry which is preliminary data.</text>
</comment>
<organism evidence="5 6">
    <name type="scientific">Myxozyma melibiosi</name>
    <dbReference type="NCBI Taxonomy" id="54550"/>
    <lineage>
        <taxon>Eukaryota</taxon>
        <taxon>Fungi</taxon>
        <taxon>Dikarya</taxon>
        <taxon>Ascomycota</taxon>
        <taxon>Saccharomycotina</taxon>
        <taxon>Lipomycetes</taxon>
        <taxon>Lipomycetales</taxon>
        <taxon>Lipomycetaceae</taxon>
        <taxon>Myxozyma</taxon>
    </lineage>
</organism>
<accession>A0ABR1FDE8</accession>
<gene>
    <name evidence="5" type="ORF">BZA70DRAFT_298390</name>
</gene>
<evidence type="ECO:0000256" key="3">
    <source>
        <dbReference type="SAM" id="MobiDB-lite"/>
    </source>
</evidence>
<keyword evidence="6" id="KW-1185">Reference proteome</keyword>
<keyword evidence="2" id="KW-0560">Oxidoreductase</keyword>
<evidence type="ECO:0000313" key="5">
    <source>
        <dbReference type="EMBL" id="KAK7207879.1"/>
    </source>
</evidence>
<dbReference type="PANTHER" id="PTHR24320">
    <property type="entry name" value="RETINOL DEHYDROGENASE"/>
    <property type="match status" value="1"/>
</dbReference>
<feature type="compositionally biased region" description="Basic and acidic residues" evidence="3">
    <location>
        <begin position="370"/>
        <end position="380"/>
    </location>
</feature>
<dbReference type="SUPFAM" id="SSF51735">
    <property type="entry name" value="NAD(P)-binding Rossmann-fold domains"/>
    <property type="match status" value="1"/>
</dbReference>
<comment type="similarity">
    <text evidence="1">Belongs to the short-chain dehydrogenases/reductases (SDR) family.</text>
</comment>
<feature type="compositionally biased region" description="Basic residues" evidence="3">
    <location>
        <begin position="388"/>
        <end position="397"/>
    </location>
</feature>
<evidence type="ECO:0000313" key="6">
    <source>
        <dbReference type="Proteomes" id="UP001498771"/>
    </source>
</evidence>
<proteinExistence type="inferred from homology"/>
<dbReference type="PANTHER" id="PTHR24320:SF285">
    <property type="entry name" value="RETINOL DEHYDROGENASE 14"/>
    <property type="match status" value="1"/>
</dbReference>
<dbReference type="RefSeq" id="XP_064770912.1">
    <property type="nucleotide sequence ID" value="XM_064914605.1"/>
</dbReference>
<dbReference type="InterPro" id="IPR036291">
    <property type="entry name" value="NAD(P)-bd_dom_sf"/>
</dbReference>
<keyword evidence="4" id="KW-1133">Transmembrane helix</keyword>